<feature type="domain" description="FHA" evidence="1">
    <location>
        <begin position="448"/>
        <end position="498"/>
    </location>
</feature>
<sequence>MSLSEPLSLQLAIDRLTVAAEDRYAIWVLESPYPGGYVHHDRIWDEALSNLWRNWQDFFSLRPLPQVPHVPSTYVPQFDRERLSSMANGGERPRGYTSRLMQDLGIALWQWLFDGPIQQSLERSLGMAMGQDKPLRIRLDIRTPALINVPWEIMQAQSGRQAIALSQQILFSRTTSAVDPLLPQRLDGALRILLVLGQDEALTGDGPNAATLQLHEEAQVLKELLEQGTSGLRDSSDKAFCQVHTLLQPEPAELIQQLETGNYNVFFYAGHGIPAPDGGLLFLRPGSPLNGTELAQVLTRQRIKLAVFNACWGGQPDQRPQRTMARSSLAEVLLHHGVPAVLAMRDSIADEEALSFIQAFAQALAERRPVEEAVAIARQQLLTLYKFNQPAWTLPMLYMHPSFDGVILNPVVDDVTRLPGESSGHQQLATLRFVKDPESAWPIYGGVLRIGRRPGNDLVLSEPWVSSQHAEIFCRHGNTLGQPGATYYLRDYSRYGTLYQVDQGWQQVHRGEIELTPGTQLRFGSPNGQCLEFVIEDVSSSASSSASK</sequence>
<dbReference type="Gene3D" id="2.60.200.20">
    <property type="match status" value="1"/>
</dbReference>
<dbReference type="Proteomes" id="UP000191901">
    <property type="component" value="Chromosome"/>
</dbReference>
<dbReference type="OrthoDB" id="474997at2"/>
<accession>A0A1Z3HSA6</accession>
<dbReference type="Pfam" id="PF12770">
    <property type="entry name" value="CHAT"/>
    <property type="match status" value="1"/>
</dbReference>
<gene>
    <name evidence="2" type="ORF">XM38_041560</name>
</gene>
<dbReference type="KEGG" id="hhg:XM38_041560"/>
<dbReference type="InterPro" id="IPR008984">
    <property type="entry name" value="SMAD_FHA_dom_sf"/>
</dbReference>
<dbReference type="PROSITE" id="PS50006">
    <property type="entry name" value="FHA_DOMAIN"/>
    <property type="match status" value="1"/>
</dbReference>
<evidence type="ECO:0000313" key="2">
    <source>
        <dbReference type="EMBL" id="ASC73194.1"/>
    </source>
</evidence>
<organism evidence="2 3">
    <name type="scientific">Halomicronema hongdechloris C2206</name>
    <dbReference type="NCBI Taxonomy" id="1641165"/>
    <lineage>
        <taxon>Bacteria</taxon>
        <taxon>Bacillati</taxon>
        <taxon>Cyanobacteriota</taxon>
        <taxon>Cyanophyceae</taxon>
        <taxon>Nodosilineales</taxon>
        <taxon>Nodosilineaceae</taxon>
        <taxon>Halomicronema</taxon>
    </lineage>
</organism>
<proteinExistence type="predicted"/>
<keyword evidence="3" id="KW-1185">Reference proteome</keyword>
<dbReference type="InterPro" id="IPR024983">
    <property type="entry name" value="CHAT_dom"/>
</dbReference>
<name>A0A1Z3HSA6_9CYAN</name>
<dbReference type="CDD" id="cd00060">
    <property type="entry name" value="FHA"/>
    <property type="match status" value="1"/>
</dbReference>
<dbReference type="InterPro" id="IPR000253">
    <property type="entry name" value="FHA_dom"/>
</dbReference>
<dbReference type="AlphaFoldDB" id="A0A1Z3HSA6"/>
<protein>
    <recommendedName>
        <fullName evidence="1">FHA domain-containing protein</fullName>
    </recommendedName>
</protein>
<dbReference type="EMBL" id="CP021983">
    <property type="protein sequence ID" value="ASC73194.1"/>
    <property type="molecule type" value="Genomic_DNA"/>
</dbReference>
<dbReference type="Pfam" id="PF00498">
    <property type="entry name" value="FHA"/>
    <property type="match status" value="1"/>
</dbReference>
<reference evidence="2 3" key="1">
    <citation type="journal article" date="2016" name="Biochim. Biophys. Acta">
        <title>Characterization of red-shifted phycobilisomes isolated from the chlorophyll f-containing cyanobacterium Halomicronema hongdechloris.</title>
        <authorList>
            <person name="Li Y."/>
            <person name="Lin Y."/>
            <person name="Garvey C.J."/>
            <person name="Birch D."/>
            <person name="Corkery R.W."/>
            <person name="Loughlin P.C."/>
            <person name="Scheer H."/>
            <person name="Willows R.D."/>
            <person name="Chen M."/>
        </authorList>
    </citation>
    <scope>NUCLEOTIDE SEQUENCE [LARGE SCALE GENOMIC DNA]</scope>
    <source>
        <strain evidence="2 3">C2206</strain>
    </source>
</reference>
<dbReference type="STRING" id="1641165.XM38_25770"/>
<evidence type="ECO:0000313" key="3">
    <source>
        <dbReference type="Proteomes" id="UP000191901"/>
    </source>
</evidence>
<dbReference type="RefSeq" id="WP_088430818.1">
    <property type="nucleotide sequence ID" value="NZ_CP021983.2"/>
</dbReference>
<dbReference type="SUPFAM" id="SSF49879">
    <property type="entry name" value="SMAD/FHA domain"/>
    <property type="match status" value="1"/>
</dbReference>
<evidence type="ECO:0000259" key="1">
    <source>
        <dbReference type="PROSITE" id="PS50006"/>
    </source>
</evidence>